<dbReference type="InterPro" id="IPR000315">
    <property type="entry name" value="Znf_B-box"/>
</dbReference>
<dbReference type="Proteomes" id="UP000053780">
    <property type="component" value="Unassembled WGS sequence"/>
</dbReference>
<dbReference type="GO" id="GO:0008270">
    <property type="term" value="F:zinc ion binding"/>
    <property type="evidence" value="ECO:0007669"/>
    <property type="project" value="UniProtKB-KW"/>
</dbReference>
<organism evidence="6 7">
    <name type="scientific">Vairimorpha apis BRL 01</name>
    <dbReference type="NCBI Taxonomy" id="1037528"/>
    <lineage>
        <taxon>Eukaryota</taxon>
        <taxon>Fungi</taxon>
        <taxon>Fungi incertae sedis</taxon>
        <taxon>Microsporidia</taxon>
        <taxon>Nosematidae</taxon>
        <taxon>Vairimorpha</taxon>
    </lineage>
</organism>
<evidence type="ECO:0000256" key="2">
    <source>
        <dbReference type="ARBA" id="ARBA00022833"/>
    </source>
</evidence>
<feature type="coiled-coil region" evidence="4">
    <location>
        <begin position="203"/>
        <end position="230"/>
    </location>
</feature>
<dbReference type="CDD" id="cd19756">
    <property type="entry name" value="Bbox2"/>
    <property type="match status" value="1"/>
</dbReference>
<keyword evidence="1" id="KW-0479">Metal-binding</keyword>
<dbReference type="SUPFAM" id="SSF57845">
    <property type="entry name" value="B-box zinc-binding domain"/>
    <property type="match status" value="1"/>
</dbReference>
<evidence type="ECO:0000313" key="6">
    <source>
        <dbReference type="EMBL" id="EQB60912.1"/>
    </source>
</evidence>
<name>T0L041_9MICR</name>
<dbReference type="InterPro" id="IPR047153">
    <property type="entry name" value="TRIM45/56/19-like"/>
</dbReference>
<evidence type="ECO:0000256" key="4">
    <source>
        <dbReference type="SAM" id="Coils"/>
    </source>
</evidence>
<dbReference type="VEuPathDB" id="MicrosporidiaDB:NAPIS_ORF01526"/>
<dbReference type="Gene3D" id="3.30.160.60">
    <property type="entry name" value="Classic Zinc Finger"/>
    <property type="match status" value="1"/>
</dbReference>
<dbReference type="CDD" id="cd19821">
    <property type="entry name" value="Bbox1_BBX-like"/>
    <property type="match status" value="1"/>
</dbReference>
<dbReference type="Pfam" id="PF00643">
    <property type="entry name" value="zf-B_box"/>
    <property type="match status" value="1"/>
</dbReference>
<feature type="domain" description="B box-type" evidence="5">
    <location>
        <begin position="134"/>
        <end position="181"/>
    </location>
</feature>
<keyword evidence="2" id="KW-0862">Zinc</keyword>
<gene>
    <name evidence="6" type="ORF">NAPIS_ORF01526</name>
</gene>
<dbReference type="OrthoDB" id="153872at2759"/>
<dbReference type="HOGENOM" id="CLU_1166127_0_0_1"/>
<accession>T0L041</accession>
<sequence length="238" mass="28282">MYCEVAVGESLFVTKEYAKTLHTPDKFNSFIINEKNDQFDLLINNEEFDIKNFSYIIKDQNRVLPLYEVIFEYDEELERKSKGVFICERCKIYQSVSFCPSERANFCEKCDEEVHCDEFHKRHDRYYFNKVGKKRFIYCLIHPETMVEYFCMDCIIPICTKCKISGNHSELPNSSHGLIRYLEACDKLTKSVKESNNGLQPSMEKIANNIERFKKECFEWKNKISNVRQKIEAQIKVF</sequence>
<protein>
    <submittedName>
        <fullName evidence="6">B-box zinc finger family protein</fullName>
    </submittedName>
</protein>
<evidence type="ECO:0000256" key="3">
    <source>
        <dbReference type="PROSITE-ProRule" id="PRU00024"/>
    </source>
</evidence>
<dbReference type="EMBL" id="KE647208">
    <property type="protein sequence ID" value="EQB60912.1"/>
    <property type="molecule type" value="Genomic_DNA"/>
</dbReference>
<keyword evidence="3" id="KW-0863">Zinc-finger</keyword>
<evidence type="ECO:0000313" key="7">
    <source>
        <dbReference type="Proteomes" id="UP000053780"/>
    </source>
</evidence>
<keyword evidence="7" id="KW-1185">Reference proteome</keyword>
<reference evidence="6 7" key="1">
    <citation type="journal article" date="2013" name="BMC Genomics">
        <title>Genome sequencing and comparative genomics of honey bee microsporidia, Nosema apis reveal novel insights into host-parasite interactions.</title>
        <authorList>
            <person name="Chen Yp."/>
            <person name="Pettis J.S."/>
            <person name="Zhao Y."/>
            <person name="Liu X."/>
            <person name="Tallon L.J."/>
            <person name="Sadzewicz L.D."/>
            <person name="Li R."/>
            <person name="Zheng H."/>
            <person name="Huang S."/>
            <person name="Zhang X."/>
            <person name="Hamilton M.C."/>
            <person name="Pernal S.F."/>
            <person name="Melathopoulos A.P."/>
            <person name="Yan X."/>
            <person name="Evans J.D."/>
        </authorList>
    </citation>
    <scope>NUCLEOTIDE SEQUENCE [LARGE SCALE GENOMIC DNA]</scope>
    <source>
        <strain evidence="6 7">BRL 01</strain>
    </source>
</reference>
<keyword evidence="4" id="KW-0175">Coiled coil</keyword>
<dbReference type="PANTHER" id="PTHR25462">
    <property type="entry name" value="BONUS, ISOFORM C-RELATED"/>
    <property type="match status" value="1"/>
</dbReference>
<dbReference type="PROSITE" id="PS50119">
    <property type="entry name" value="ZF_BBOX"/>
    <property type="match status" value="1"/>
</dbReference>
<dbReference type="InterPro" id="IPR049808">
    <property type="entry name" value="CONSTANS-like_Bbox1"/>
</dbReference>
<dbReference type="PANTHER" id="PTHR25462:SF296">
    <property type="entry name" value="MEIOTIC P26, ISOFORM F"/>
    <property type="match status" value="1"/>
</dbReference>
<dbReference type="AlphaFoldDB" id="T0L041"/>
<evidence type="ECO:0000259" key="5">
    <source>
        <dbReference type="PROSITE" id="PS50119"/>
    </source>
</evidence>
<proteinExistence type="predicted"/>
<evidence type="ECO:0000256" key="1">
    <source>
        <dbReference type="ARBA" id="ARBA00022723"/>
    </source>
</evidence>